<dbReference type="EMBL" id="JAINVZ010000021">
    <property type="protein sequence ID" value="MBY8888059.1"/>
    <property type="molecule type" value="Genomic_DNA"/>
</dbReference>
<comment type="caution">
    <text evidence="2">The sequence shown here is derived from an EMBL/GenBank/DDBJ whole genome shotgun (WGS) entry which is preliminary data.</text>
</comment>
<protein>
    <submittedName>
        <fullName evidence="2">Uncharacterized protein</fullName>
    </submittedName>
</protein>
<dbReference type="SUPFAM" id="SSF56973">
    <property type="entry name" value="Aerolisin/ETX pore-forming domain"/>
    <property type="match status" value="1"/>
</dbReference>
<dbReference type="RefSeq" id="WP_222980796.1">
    <property type="nucleotide sequence ID" value="NZ_JAINVZ010000021.1"/>
</dbReference>
<accession>A0ABS7R201</accession>
<feature type="signal peptide" evidence="1">
    <location>
        <begin position="1"/>
        <end position="28"/>
    </location>
</feature>
<gene>
    <name evidence="2" type="ORF">K7472_24930</name>
</gene>
<dbReference type="Proteomes" id="UP001198565">
    <property type="component" value="Unassembled WGS sequence"/>
</dbReference>
<feature type="chain" id="PRO_5046111917" evidence="1">
    <location>
        <begin position="29"/>
        <end position="251"/>
    </location>
</feature>
<organism evidence="2 3">
    <name type="scientific">Streptantibioticus parmotrematis</name>
    <dbReference type="NCBI Taxonomy" id="2873249"/>
    <lineage>
        <taxon>Bacteria</taxon>
        <taxon>Bacillati</taxon>
        <taxon>Actinomycetota</taxon>
        <taxon>Actinomycetes</taxon>
        <taxon>Kitasatosporales</taxon>
        <taxon>Streptomycetaceae</taxon>
        <taxon>Streptantibioticus</taxon>
    </lineage>
</organism>
<reference evidence="2 3" key="1">
    <citation type="submission" date="2021-08" db="EMBL/GenBank/DDBJ databases">
        <title>Streptomyces sp. PTM05 isolated from lichen.</title>
        <authorList>
            <person name="Somphong A."/>
            <person name="Phongsopitanun W."/>
            <person name="Tanasupawat S."/>
        </authorList>
    </citation>
    <scope>NUCLEOTIDE SEQUENCE [LARGE SCALE GENOMIC DNA]</scope>
    <source>
        <strain evidence="2 3">Ptm05</strain>
    </source>
</reference>
<proteinExistence type="predicted"/>
<name>A0ABS7R201_9ACTN</name>
<evidence type="ECO:0000256" key="1">
    <source>
        <dbReference type="SAM" id="SignalP"/>
    </source>
</evidence>
<sequence length="251" mass="26303">MTRRTTRALAVTAAAVLMSAAATAVAYAETPQPCDGGYVCLKDGTVFGAPASDYPAQSQPGAVSATQLVSDCNAALAGQEKNISCGFYPNGDGTPTQIGFGPWQQVTSDFLNCSGGTATESYSAAETYSESNSVTVGVSVESGIEDLFKTTVSTSYSYTWGSAQTTTQTYNETVDPGDKAHMAYRYEEQQLTGTLWINYGKTGDSPGQGYGHHYYAITGFTETSPVKQSDGSVQTEVTLVQSPAQPGECPS</sequence>
<keyword evidence="1" id="KW-0732">Signal</keyword>
<keyword evidence="3" id="KW-1185">Reference proteome</keyword>
<evidence type="ECO:0000313" key="2">
    <source>
        <dbReference type="EMBL" id="MBY8888059.1"/>
    </source>
</evidence>
<evidence type="ECO:0000313" key="3">
    <source>
        <dbReference type="Proteomes" id="UP001198565"/>
    </source>
</evidence>